<dbReference type="GO" id="GO:0005096">
    <property type="term" value="F:GTPase activator activity"/>
    <property type="evidence" value="ECO:0007669"/>
    <property type="project" value="UniProtKB-KW"/>
</dbReference>
<keyword evidence="1" id="KW-0343">GTPase activation</keyword>
<keyword evidence="5" id="KW-1185">Reference proteome</keyword>
<dbReference type="KEGG" id="olu:OSTLU_30730"/>
<dbReference type="SUPFAM" id="SSF47923">
    <property type="entry name" value="Ypt/Rab-GAP domain of gyp1p"/>
    <property type="match status" value="2"/>
</dbReference>
<evidence type="ECO:0000259" key="3">
    <source>
        <dbReference type="PROSITE" id="PS50086"/>
    </source>
</evidence>
<evidence type="ECO:0000313" key="5">
    <source>
        <dbReference type="Proteomes" id="UP000001568"/>
    </source>
</evidence>
<evidence type="ECO:0000256" key="1">
    <source>
        <dbReference type="ARBA" id="ARBA00022468"/>
    </source>
</evidence>
<dbReference type="PANTHER" id="PTHR22957">
    <property type="entry name" value="TBC1 DOMAIN FAMILY MEMBER GTPASE-ACTIVATING PROTEIN"/>
    <property type="match status" value="1"/>
</dbReference>
<reference evidence="4 5" key="1">
    <citation type="journal article" date="2007" name="Proc. Natl. Acad. Sci. U.S.A.">
        <title>The tiny eukaryote Ostreococcus provides genomic insights into the paradox of plankton speciation.</title>
        <authorList>
            <person name="Palenik B."/>
            <person name="Grimwood J."/>
            <person name="Aerts A."/>
            <person name="Rouze P."/>
            <person name="Salamov A."/>
            <person name="Putnam N."/>
            <person name="Dupont C."/>
            <person name="Jorgensen R."/>
            <person name="Derelle E."/>
            <person name="Rombauts S."/>
            <person name="Zhou K."/>
            <person name="Otillar R."/>
            <person name="Merchant S.S."/>
            <person name="Podell S."/>
            <person name="Gaasterland T."/>
            <person name="Napoli C."/>
            <person name="Gendler K."/>
            <person name="Manuell A."/>
            <person name="Tai V."/>
            <person name="Vallon O."/>
            <person name="Piganeau G."/>
            <person name="Jancek S."/>
            <person name="Heijde M."/>
            <person name="Jabbari K."/>
            <person name="Bowler C."/>
            <person name="Lohr M."/>
            <person name="Robbens S."/>
            <person name="Werner G."/>
            <person name="Dubchak I."/>
            <person name="Pazour G.J."/>
            <person name="Ren Q."/>
            <person name="Paulsen I."/>
            <person name="Delwiche C."/>
            <person name="Schmutz J."/>
            <person name="Rokhsar D."/>
            <person name="Van de Peer Y."/>
            <person name="Moreau H."/>
            <person name="Grigoriev I.V."/>
        </authorList>
    </citation>
    <scope>NUCLEOTIDE SEQUENCE [LARGE SCALE GENOMIC DNA]</scope>
    <source>
        <strain evidence="4 5">CCE9901</strain>
    </source>
</reference>
<dbReference type="InterPro" id="IPR000195">
    <property type="entry name" value="Rab-GAP-TBC_dom"/>
</dbReference>
<evidence type="ECO:0000256" key="2">
    <source>
        <dbReference type="SAM" id="MobiDB-lite"/>
    </source>
</evidence>
<dbReference type="InterPro" id="IPR035969">
    <property type="entry name" value="Rab-GAP_TBC_sf"/>
</dbReference>
<name>A4RUT2_OSTLU</name>
<dbReference type="RefSeq" id="XP_001416726.1">
    <property type="nucleotide sequence ID" value="XM_001416689.1"/>
</dbReference>
<dbReference type="Gramene" id="ABO95019">
    <property type="protein sequence ID" value="ABO95019"/>
    <property type="gene ID" value="OSTLU_30730"/>
</dbReference>
<dbReference type="GeneID" id="5000630"/>
<sequence>MANRRPMNAAQRRYDAWRAALLGEETQEEMFFRRVAYERARTRALGAKWARGDDVDAANEDARRSVAMDVERLPNEDPVRASQMCVTALKRILLTHACGSGGKRGYRQGMHEVASMVLETRASAAEYSKAATGTVRWDRRDDEEKYDDGDGLFATTSYDEREIASAGSRDYRFVEHDAHALFEAFMGDARSERDDERLALGTYYEDATTPTSPICAAFRRIENALRSLDENLAKKLVKMEVEPQLYLLRWLRLGFGREFHRRDVLTLWDAIFESLSATIGENGETMSSRDFYEGIAVSVLMTMRNDILSLDDFGAVMSRLQNVPPGIQMQHMVARAKAMAVTGLLKYDETDGMKIFTSRKPPHRSSPNRLVVPHIRGKAPPSVQTIARWDSDASVDGSIDSLSTHHPRDRRATQSSAWNR</sequence>
<dbReference type="EMBL" id="CP000583">
    <property type="protein sequence ID" value="ABO95019.1"/>
    <property type="molecule type" value="Genomic_DNA"/>
</dbReference>
<dbReference type="PANTHER" id="PTHR22957:SF337">
    <property type="entry name" value="TBC1 DOMAIN FAMILY MEMBER 5"/>
    <property type="match status" value="1"/>
</dbReference>
<feature type="region of interest" description="Disordered" evidence="2">
    <location>
        <begin position="398"/>
        <end position="420"/>
    </location>
</feature>
<dbReference type="STRING" id="436017.A4RUT2"/>
<dbReference type="Gene3D" id="1.10.472.80">
    <property type="entry name" value="Ypt/Rab-GAP domain of gyp1p, domain 3"/>
    <property type="match status" value="1"/>
</dbReference>
<dbReference type="eggNOG" id="KOG1091">
    <property type="taxonomic scope" value="Eukaryota"/>
</dbReference>
<gene>
    <name evidence="4" type="ORF">OSTLU_30730</name>
</gene>
<dbReference type="Pfam" id="PF00566">
    <property type="entry name" value="RabGAP-TBC"/>
    <property type="match status" value="1"/>
</dbReference>
<feature type="domain" description="Rab-GAP TBC" evidence="3">
    <location>
        <begin position="7"/>
        <end position="275"/>
    </location>
</feature>
<dbReference type="PROSITE" id="PS50086">
    <property type="entry name" value="TBC_RABGAP"/>
    <property type="match status" value="1"/>
</dbReference>
<proteinExistence type="predicted"/>
<accession>A4RUT2</accession>
<evidence type="ECO:0000313" key="4">
    <source>
        <dbReference type="EMBL" id="ABO95019.1"/>
    </source>
</evidence>
<dbReference type="HOGENOM" id="CLU_654511_0_0_1"/>
<dbReference type="Proteomes" id="UP000001568">
    <property type="component" value="Chromosome 3"/>
</dbReference>
<protein>
    <recommendedName>
        <fullName evidence="3">Rab-GAP TBC domain-containing protein</fullName>
    </recommendedName>
</protein>
<dbReference type="OrthoDB" id="294251at2759"/>
<organism evidence="4 5">
    <name type="scientific">Ostreococcus lucimarinus (strain CCE9901)</name>
    <dbReference type="NCBI Taxonomy" id="436017"/>
    <lineage>
        <taxon>Eukaryota</taxon>
        <taxon>Viridiplantae</taxon>
        <taxon>Chlorophyta</taxon>
        <taxon>Mamiellophyceae</taxon>
        <taxon>Mamiellales</taxon>
        <taxon>Bathycoccaceae</taxon>
        <taxon>Ostreococcus</taxon>
    </lineage>
</organism>
<dbReference type="AlphaFoldDB" id="A4RUT2"/>